<protein>
    <submittedName>
        <fullName evidence="1">Uncharacterized protein</fullName>
    </submittedName>
</protein>
<dbReference type="AlphaFoldDB" id="A0A0A9ELB3"/>
<proteinExistence type="predicted"/>
<accession>A0A0A9ELB3</accession>
<reference evidence="1" key="1">
    <citation type="submission" date="2014-09" db="EMBL/GenBank/DDBJ databases">
        <authorList>
            <person name="Magalhaes I.L.F."/>
            <person name="Oliveira U."/>
            <person name="Santos F.R."/>
            <person name="Vidigal T.H.D.A."/>
            <person name="Brescovit A.D."/>
            <person name="Santos A.J."/>
        </authorList>
    </citation>
    <scope>NUCLEOTIDE SEQUENCE</scope>
    <source>
        <tissue evidence="1">Shoot tissue taken approximately 20 cm above the soil surface</tissue>
    </source>
</reference>
<name>A0A0A9ELB3_ARUDO</name>
<organism evidence="1">
    <name type="scientific">Arundo donax</name>
    <name type="common">Giant reed</name>
    <name type="synonym">Donax arundinaceus</name>
    <dbReference type="NCBI Taxonomy" id="35708"/>
    <lineage>
        <taxon>Eukaryota</taxon>
        <taxon>Viridiplantae</taxon>
        <taxon>Streptophyta</taxon>
        <taxon>Embryophyta</taxon>
        <taxon>Tracheophyta</taxon>
        <taxon>Spermatophyta</taxon>
        <taxon>Magnoliopsida</taxon>
        <taxon>Liliopsida</taxon>
        <taxon>Poales</taxon>
        <taxon>Poaceae</taxon>
        <taxon>PACMAD clade</taxon>
        <taxon>Arundinoideae</taxon>
        <taxon>Arundineae</taxon>
        <taxon>Arundo</taxon>
    </lineage>
</organism>
<reference evidence="1" key="2">
    <citation type="journal article" date="2015" name="Data Brief">
        <title>Shoot transcriptome of the giant reed, Arundo donax.</title>
        <authorList>
            <person name="Barrero R.A."/>
            <person name="Guerrero F.D."/>
            <person name="Moolhuijzen P."/>
            <person name="Goolsby J.A."/>
            <person name="Tidwell J."/>
            <person name="Bellgard S.E."/>
            <person name="Bellgard M.I."/>
        </authorList>
    </citation>
    <scope>NUCLEOTIDE SEQUENCE</scope>
    <source>
        <tissue evidence="1">Shoot tissue taken approximately 20 cm above the soil surface</tissue>
    </source>
</reference>
<evidence type="ECO:0000313" key="1">
    <source>
        <dbReference type="EMBL" id="JAE00902.1"/>
    </source>
</evidence>
<dbReference type="EMBL" id="GBRH01196994">
    <property type="protein sequence ID" value="JAE00902.1"/>
    <property type="molecule type" value="Transcribed_RNA"/>
</dbReference>
<sequence length="35" mass="4271">MLDYIAYTKTNKMFEHGCLYLQYYTNIIVNIEHVQ</sequence>